<reference evidence="3" key="1">
    <citation type="submission" date="2023-07" db="EMBL/GenBank/DDBJ databases">
        <title>Verminephrobacter genomes.</title>
        <authorList>
            <person name="Lund M.B."/>
        </authorList>
    </citation>
    <scope>NUCLEOTIDE SEQUENCE [LARGE SCALE GENOMIC DNA]</scope>
    <source>
        <strain evidence="3">AtM5-05</strain>
    </source>
</reference>
<dbReference type="SUPFAM" id="SSF55729">
    <property type="entry name" value="Acyl-CoA N-acyltransferases (Nat)"/>
    <property type="match status" value="1"/>
</dbReference>
<feature type="domain" description="N-acetyltransferase" evidence="1">
    <location>
        <begin position="15"/>
        <end position="153"/>
    </location>
</feature>
<gene>
    <name evidence="2" type="ORF">D5039_16525</name>
</gene>
<sequence length="199" mass="22365">MAFVEPVTLRARGVRLEPLALEHEAGLRAAAADGALWRLRVTSVPEPQDTRAYIEAALAMRADGNRFAFAVLDDATDEVLGCSSYHDIIPAVRRVEIGYTWYRKSVQRTHVNTTVKLLLMGHAFDTLGCHVVGWRTDNYNFASQKAIERLGAKKDGVLRGHALRRDGTIRDTVMYSMRSGEWPEARTQLLYLLEQHVSD</sequence>
<evidence type="ECO:0000313" key="2">
    <source>
        <dbReference type="EMBL" id="MCW5322692.1"/>
    </source>
</evidence>
<proteinExistence type="predicted"/>
<dbReference type="EMBL" id="QZCW01000003">
    <property type="protein sequence ID" value="MCW5322692.1"/>
    <property type="molecule type" value="Genomic_DNA"/>
</dbReference>
<evidence type="ECO:0000313" key="3">
    <source>
        <dbReference type="Proteomes" id="UP001208935"/>
    </source>
</evidence>
<evidence type="ECO:0000259" key="1">
    <source>
        <dbReference type="Pfam" id="PF13302"/>
    </source>
</evidence>
<accession>A0ABT3KWH2</accession>
<organism evidence="2 3">
    <name type="scientific">Verminephrobacter aporrectodeae subsp. tuberculatae</name>
    <dbReference type="NCBI Taxonomy" id="1110392"/>
    <lineage>
        <taxon>Bacteria</taxon>
        <taxon>Pseudomonadati</taxon>
        <taxon>Pseudomonadota</taxon>
        <taxon>Betaproteobacteria</taxon>
        <taxon>Burkholderiales</taxon>
        <taxon>Comamonadaceae</taxon>
        <taxon>Verminephrobacter</taxon>
    </lineage>
</organism>
<dbReference type="RefSeq" id="WP_010100991.1">
    <property type="nucleotide sequence ID" value="NZ_QZCV01000003.1"/>
</dbReference>
<name>A0ABT3KWH2_9BURK</name>
<dbReference type="GeneID" id="77323222"/>
<dbReference type="InterPro" id="IPR000182">
    <property type="entry name" value="GNAT_dom"/>
</dbReference>
<dbReference type="Pfam" id="PF13302">
    <property type="entry name" value="Acetyltransf_3"/>
    <property type="match status" value="1"/>
</dbReference>
<comment type="caution">
    <text evidence="2">The sequence shown here is derived from an EMBL/GenBank/DDBJ whole genome shotgun (WGS) entry which is preliminary data.</text>
</comment>
<dbReference type="PANTHER" id="PTHR43610:SF1">
    <property type="entry name" value="N-ACETYLTRANSFERASE DOMAIN-CONTAINING PROTEIN"/>
    <property type="match status" value="1"/>
</dbReference>
<dbReference type="PANTHER" id="PTHR43610">
    <property type="entry name" value="BLL6696 PROTEIN"/>
    <property type="match status" value="1"/>
</dbReference>
<dbReference type="Proteomes" id="UP001208935">
    <property type="component" value="Unassembled WGS sequence"/>
</dbReference>
<dbReference type="Gene3D" id="3.40.630.30">
    <property type="match status" value="1"/>
</dbReference>
<protein>
    <submittedName>
        <fullName evidence="2">N-acetyltransferase</fullName>
    </submittedName>
</protein>
<keyword evidence="3" id="KW-1185">Reference proteome</keyword>
<dbReference type="InterPro" id="IPR016181">
    <property type="entry name" value="Acyl_CoA_acyltransferase"/>
</dbReference>